<dbReference type="GO" id="GO:0005524">
    <property type="term" value="F:ATP binding"/>
    <property type="evidence" value="ECO:0007669"/>
    <property type="project" value="UniProtKB-UniRule"/>
</dbReference>
<gene>
    <name evidence="10" type="primary">LOC107431186</name>
</gene>
<dbReference type="Gene3D" id="1.10.510.10">
    <property type="entry name" value="Transferase(Phosphotransferase) domain 1"/>
    <property type="match status" value="1"/>
</dbReference>
<dbReference type="GO" id="GO:0004674">
    <property type="term" value="F:protein serine/threonine kinase activity"/>
    <property type="evidence" value="ECO:0007669"/>
    <property type="project" value="UniProtKB-KW"/>
</dbReference>
<keyword evidence="9" id="KW-1185">Reference proteome</keyword>
<dbReference type="InterPro" id="IPR017441">
    <property type="entry name" value="Protein_kinase_ATP_BS"/>
</dbReference>
<feature type="compositionally biased region" description="Basic residues" evidence="7">
    <location>
        <begin position="1"/>
        <end position="11"/>
    </location>
</feature>
<evidence type="ECO:0000313" key="10">
    <source>
        <dbReference type="RefSeq" id="XP_015897553.2"/>
    </source>
</evidence>
<feature type="region of interest" description="Disordered" evidence="7">
    <location>
        <begin position="1"/>
        <end position="43"/>
    </location>
</feature>
<keyword evidence="3 10" id="KW-0418">Kinase</keyword>
<evidence type="ECO:0000256" key="7">
    <source>
        <dbReference type="SAM" id="MobiDB-lite"/>
    </source>
</evidence>
<accession>A0A6P4AMW1</accession>
<dbReference type="CDD" id="cd06623">
    <property type="entry name" value="PKc_MAPKK_plant_like"/>
    <property type="match status" value="1"/>
</dbReference>
<dbReference type="PROSITE" id="PS50011">
    <property type="entry name" value="PROTEIN_KINASE_DOM"/>
    <property type="match status" value="1"/>
</dbReference>
<evidence type="ECO:0000256" key="6">
    <source>
        <dbReference type="RuleBase" id="RU000304"/>
    </source>
</evidence>
<dbReference type="InterPro" id="IPR008271">
    <property type="entry name" value="Ser/Thr_kinase_AS"/>
</dbReference>
<dbReference type="Proteomes" id="UP001652623">
    <property type="component" value="Chromosome 6"/>
</dbReference>
<proteinExistence type="inferred from homology"/>
<organism evidence="9 10">
    <name type="scientific">Ziziphus jujuba</name>
    <name type="common">Chinese jujube</name>
    <name type="synonym">Ziziphus sativa</name>
    <dbReference type="NCBI Taxonomy" id="326968"/>
    <lineage>
        <taxon>Eukaryota</taxon>
        <taxon>Viridiplantae</taxon>
        <taxon>Streptophyta</taxon>
        <taxon>Embryophyta</taxon>
        <taxon>Tracheophyta</taxon>
        <taxon>Spermatophyta</taxon>
        <taxon>Magnoliopsida</taxon>
        <taxon>eudicotyledons</taxon>
        <taxon>Gunneridae</taxon>
        <taxon>Pentapetalae</taxon>
        <taxon>rosids</taxon>
        <taxon>fabids</taxon>
        <taxon>Rosales</taxon>
        <taxon>Rhamnaceae</taxon>
        <taxon>Paliureae</taxon>
        <taxon>Ziziphus</taxon>
    </lineage>
</organism>
<dbReference type="InterPro" id="IPR011009">
    <property type="entry name" value="Kinase-like_dom_sf"/>
</dbReference>
<feature type="domain" description="Protein kinase" evidence="8">
    <location>
        <begin position="52"/>
        <end position="321"/>
    </location>
</feature>
<evidence type="ECO:0000313" key="9">
    <source>
        <dbReference type="Proteomes" id="UP001652623"/>
    </source>
</evidence>
<evidence type="ECO:0000256" key="1">
    <source>
        <dbReference type="ARBA" id="ARBA00022679"/>
    </source>
</evidence>
<keyword evidence="2 5" id="KW-0547">Nucleotide-binding</keyword>
<dbReference type="InParanoid" id="A0A6P4AMW1"/>
<dbReference type="FunCoup" id="A0A6P4AMW1">
    <property type="interactions" value="83"/>
</dbReference>
<dbReference type="Gene3D" id="3.30.200.20">
    <property type="entry name" value="Phosphorylase Kinase, domain 1"/>
    <property type="match status" value="1"/>
</dbReference>
<name>A0A6P4AMW1_ZIZJJ</name>
<dbReference type="GO" id="GO:0005737">
    <property type="term" value="C:cytoplasm"/>
    <property type="evidence" value="ECO:0007669"/>
    <property type="project" value="TreeGrafter"/>
</dbReference>
<dbReference type="SMART" id="SM00220">
    <property type="entry name" value="S_TKc"/>
    <property type="match status" value="1"/>
</dbReference>
<dbReference type="PANTHER" id="PTHR24361">
    <property type="entry name" value="MITOGEN-ACTIVATED KINASE KINASE KINASE"/>
    <property type="match status" value="1"/>
</dbReference>
<dbReference type="AlphaFoldDB" id="A0A6P4AMW1"/>
<comment type="similarity">
    <text evidence="6">Belongs to the protein kinase superfamily.</text>
</comment>
<dbReference type="GO" id="GO:0004708">
    <property type="term" value="F:MAP kinase kinase activity"/>
    <property type="evidence" value="ECO:0007669"/>
    <property type="project" value="UniProtKB-EC"/>
</dbReference>
<keyword evidence="6" id="KW-0723">Serine/threonine-protein kinase</keyword>
<dbReference type="InterPro" id="IPR053235">
    <property type="entry name" value="Ser_Thr_kinase"/>
</dbReference>
<evidence type="ECO:0000256" key="5">
    <source>
        <dbReference type="PROSITE-ProRule" id="PRU10141"/>
    </source>
</evidence>
<evidence type="ECO:0000256" key="4">
    <source>
        <dbReference type="ARBA" id="ARBA00022840"/>
    </source>
</evidence>
<feature type="binding site" evidence="5">
    <location>
        <position position="81"/>
    </location>
    <ligand>
        <name>ATP</name>
        <dbReference type="ChEBI" id="CHEBI:30616"/>
    </ligand>
</feature>
<dbReference type="SUPFAM" id="SSF56112">
    <property type="entry name" value="Protein kinase-like (PK-like)"/>
    <property type="match status" value="1"/>
</dbReference>
<dbReference type="GeneID" id="107431186"/>
<reference evidence="10" key="1">
    <citation type="submission" date="2025-08" db="UniProtKB">
        <authorList>
            <consortium name="RefSeq"/>
        </authorList>
    </citation>
    <scope>IDENTIFICATION</scope>
    <source>
        <tissue evidence="10">Seedling</tissue>
    </source>
</reference>
<sequence>MTLVRERRHQQALRLALPPPSPSTDRKQRTHLPALSPATSPDSPCIENLSELEKLAVLGHGNGGTVYKVCHKKTSLVYALKVLRFNHNAIANRQQAAREAEILKLVDSPYIIRCHGVLDNGLMDEDSGGDLCFLMEYMEEGSLHDMLRARQRLPEQVIASVARRVLQGLEYLHGMQIVHRDIKPSNLLINGRGEVKIADFGVSDVVAGTCETCDSYMGTCAYMSPERFDPERWGRDGSDGFAGDVWSLGVVVLQCHMGRFPLIGPGQRPDWTTLMCVISFGERLDMPETASAEFQSFVSACLEKDWRKRATVAELLHHPFVDTSYCSSAEDLIDYVLHG</sequence>
<dbReference type="KEGG" id="zju:107431186"/>
<evidence type="ECO:0000256" key="2">
    <source>
        <dbReference type="ARBA" id="ARBA00022741"/>
    </source>
</evidence>
<keyword evidence="4 5" id="KW-0067">ATP-binding</keyword>
<dbReference type="InterPro" id="IPR000719">
    <property type="entry name" value="Prot_kinase_dom"/>
</dbReference>
<dbReference type="GO" id="GO:0051707">
    <property type="term" value="P:response to other organism"/>
    <property type="evidence" value="ECO:0007669"/>
    <property type="project" value="UniProtKB-ARBA"/>
</dbReference>
<dbReference type="Pfam" id="PF00069">
    <property type="entry name" value="Pkinase"/>
    <property type="match status" value="1"/>
</dbReference>
<dbReference type="SMR" id="A0A6P4AMW1"/>
<evidence type="ECO:0000259" key="8">
    <source>
        <dbReference type="PROSITE" id="PS50011"/>
    </source>
</evidence>
<dbReference type="PROSITE" id="PS00108">
    <property type="entry name" value="PROTEIN_KINASE_ST"/>
    <property type="match status" value="1"/>
</dbReference>
<protein>
    <submittedName>
        <fullName evidence="10">Mitogen-activated protein kinase kinase 10</fullName>
    </submittedName>
</protein>
<dbReference type="PANTHER" id="PTHR24361:SF747">
    <property type="entry name" value="MITOGEN-ACTIVATED PROTEIN KINASE KINASE 10"/>
    <property type="match status" value="1"/>
</dbReference>
<dbReference type="PROSITE" id="PS00107">
    <property type="entry name" value="PROTEIN_KINASE_ATP"/>
    <property type="match status" value="1"/>
</dbReference>
<dbReference type="GO" id="GO:0006950">
    <property type="term" value="P:response to stress"/>
    <property type="evidence" value="ECO:0007669"/>
    <property type="project" value="UniProtKB-ARBA"/>
</dbReference>
<dbReference type="RefSeq" id="XP_015897553.2">
    <property type="nucleotide sequence ID" value="XM_016042067.4"/>
</dbReference>
<evidence type="ECO:0000256" key="3">
    <source>
        <dbReference type="ARBA" id="ARBA00022777"/>
    </source>
</evidence>
<keyword evidence="1" id="KW-0808">Transferase</keyword>